<reference evidence="10" key="1">
    <citation type="submission" date="2021-05" db="EMBL/GenBank/DDBJ databases">
        <authorList>
            <person name="Alioto T."/>
            <person name="Alioto T."/>
            <person name="Gomez Garrido J."/>
        </authorList>
    </citation>
    <scope>NUCLEOTIDE SEQUENCE</scope>
</reference>
<evidence type="ECO:0000256" key="7">
    <source>
        <dbReference type="ARBA" id="ARBA00023034"/>
    </source>
</evidence>
<dbReference type="EMBL" id="HBUF01551843">
    <property type="protein sequence ID" value="CAG6759189.1"/>
    <property type="molecule type" value="Transcribed_RNA"/>
</dbReference>
<keyword evidence="7 9" id="KW-0333">Golgi apparatus</keyword>
<name>A0A8D8M5D0_9HEMI</name>
<keyword evidence="3 9" id="KW-0808">Transferase</keyword>
<proteinExistence type="inferred from homology"/>
<dbReference type="EMBL" id="HBUF01383691">
    <property type="protein sequence ID" value="CAG6731269.1"/>
    <property type="molecule type" value="Transcribed_RNA"/>
</dbReference>
<dbReference type="PANTHER" id="PTHR12369:SF13">
    <property type="entry name" value="HEXOSYLTRANSFERASE"/>
    <property type="match status" value="1"/>
</dbReference>
<keyword evidence="4 9" id="KW-0812">Transmembrane</keyword>
<accession>A0A8D8M5D0</accession>
<comment type="subcellular location">
    <subcellularLocation>
        <location evidence="1 9">Golgi apparatus</location>
        <location evidence="1 9">Golgi stack membrane</location>
        <topology evidence="1 9">Single-pass type II membrane protein</topology>
    </subcellularLocation>
</comment>
<dbReference type="PANTHER" id="PTHR12369">
    <property type="entry name" value="CHONDROITIN SYNTHASE"/>
    <property type="match status" value="1"/>
</dbReference>
<dbReference type="GO" id="GO:0047238">
    <property type="term" value="F:glucuronosyl-N-acetylgalactosaminyl-proteoglycan 4-beta-N-acetylgalactosaminyltransferase activity"/>
    <property type="evidence" value="ECO:0007669"/>
    <property type="project" value="TreeGrafter"/>
</dbReference>
<dbReference type="EMBL" id="HBUF01309352">
    <property type="protein sequence ID" value="CAG6692835.1"/>
    <property type="molecule type" value="Transcribed_RNA"/>
</dbReference>
<evidence type="ECO:0000256" key="1">
    <source>
        <dbReference type="ARBA" id="ARBA00004447"/>
    </source>
</evidence>
<evidence type="ECO:0000256" key="8">
    <source>
        <dbReference type="ARBA" id="ARBA00023136"/>
    </source>
</evidence>
<dbReference type="EMBL" id="HBUF01309354">
    <property type="protein sequence ID" value="CAG6692837.1"/>
    <property type="molecule type" value="Transcribed_RNA"/>
</dbReference>
<evidence type="ECO:0000256" key="6">
    <source>
        <dbReference type="ARBA" id="ARBA00022989"/>
    </source>
</evidence>
<evidence type="ECO:0000256" key="9">
    <source>
        <dbReference type="RuleBase" id="RU364016"/>
    </source>
</evidence>
<dbReference type="EMBL" id="HBUF01041650">
    <property type="protein sequence ID" value="CAG6618289.1"/>
    <property type="molecule type" value="Transcribed_RNA"/>
</dbReference>
<dbReference type="InterPro" id="IPR051227">
    <property type="entry name" value="CS_glycosyltransferase"/>
</dbReference>
<dbReference type="EMBL" id="HBUF01041649">
    <property type="protein sequence ID" value="CAG6618288.1"/>
    <property type="molecule type" value="Transcribed_RNA"/>
</dbReference>
<sequence length="775" mass="90812">MIIINFIRQNIYFLLGLIIGLLTSLVFIPLLENDSKLSVLNENNYSEQKVNDDYEPQINLAGKPLKAQKVPQSFVRPRYFSTELGIKEKLLVSVLSSSTSIESNAIAINKTVAHLAEKIIYFMDTSSKLNISKLNMPDIVAFIDSRHILKPFHMFKYLIDNYLQEFDYFFLVNDSSYINFRRLYSIVRKISVRENLYYGEKIDKNSLYCNLNAGILLSNSILKFLEHNIDWCIKNIDSDSNDINIGRCILHAANVQCTSDIMGQSYSSFNIFHNSNVNYELQYLKNQPQFNNAVTIYPIIKEDYFYILHTYFTKKGLQSDLDTIKELKKSIEKTSKKYPDLLKNLTWPIGNQPGNVPHTRFDILPWKYFTNTSLYLRDDFTTVSNHTDGEMKDIQHVLNTSIKYINNKYSGMLKFEQFISGYMKIDLSRGMDYILHLEFRNLKNELVQKRIQVCKPLGKIDILKVPYVTENTRINIILPVQLQDVDSALHYLQQYKKICMDKKEKSFLMLVLLYEPHLPGKDSKHDIYKKLKDKALSLSKDFKRDNHKITWLSIKLPKNSNLYTHVHDHLLNFAILDLALKKFSGDSLIFFTNPYTELYNDFLNRIRMNTIQGYQVFSPIPFSEYSPNITQHKSASIDINKNIGHFNVYNHDHISFYVKDYLTTRNNIVQNISRVHKDKDILNLTQHISLYDSKHFDILSENIVYMFRVYAQNLHLLKGTEPNLRVYYNHVPCHKQGYDTISKKLYERCVFLRNYNLGSRSQLSKSVLQYISKVF</sequence>
<evidence type="ECO:0000256" key="5">
    <source>
        <dbReference type="ARBA" id="ARBA00022968"/>
    </source>
</evidence>
<dbReference type="EC" id="2.4.1.-" evidence="9"/>
<keyword evidence="8 9" id="KW-0472">Membrane</keyword>
<evidence type="ECO:0000256" key="2">
    <source>
        <dbReference type="ARBA" id="ARBA00009239"/>
    </source>
</evidence>
<dbReference type="EMBL" id="HBUF01551844">
    <property type="protein sequence ID" value="CAG6759190.1"/>
    <property type="molecule type" value="Transcribed_RNA"/>
</dbReference>
<evidence type="ECO:0000256" key="3">
    <source>
        <dbReference type="ARBA" id="ARBA00022679"/>
    </source>
</evidence>
<comment type="similarity">
    <text evidence="2 9">Belongs to the chondroitin N-acetylgalactosaminyltransferase family.</text>
</comment>
<dbReference type="GO" id="GO:0032580">
    <property type="term" value="C:Golgi cisterna membrane"/>
    <property type="evidence" value="ECO:0007669"/>
    <property type="project" value="UniProtKB-SubCell"/>
</dbReference>
<evidence type="ECO:0000313" key="10">
    <source>
        <dbReference type="EMBL" id="CAG6618288.1"/>
    </source>
</evidence>
<dbReference type="EMBL" id="HBUF01383690">
    <property type="protein sequence ID" value="CAG6731268.1"/>
    <property type="molecule type" value="Transcribed_RNA"/>
</dbReference>
<keyword evidence="6 9" id="KW-1133">Transmembrane helix</keyword>
<dbReference type="AlphaFoldDB" id="A0A8D8M5D0"/>
<protein>
    <recommendedName>
        <fullName evidence="9">Hexosyltransferase</fullName>
        <ecNumber evidence="9">2.4.1.-</ecNumber>
    </recommendedName>
</protein>
<dbReference type="Pfam" id="PF05679">
    <property type="entry name" value="CHGN"/>
    <property type="match status" value="1"/>
</dbReference>
<dbReference type="EMBL" id="HBUF01309353">
    <property type="protein sequence ID" value="CAG6692836.1"/>
    <property type="molecule type" value="Transcribed_RNA"/>
</dbReference>
<dbReference type="Gene3D" id="3.90.550.50">
    <property type="match status" value="1"/>
</dbReference>
<organism evidence="10">
    <name type="scientific">Cacopsylla melanoneura</name>
    <dbReference type="NCBI Taxonomy" id="428564"/>
    <lineage>
        <taxon>Eukaryota</taxon>
        <taxon>Metazoa</taxon>
        <taxon>Ecdysozoa</taxon>
        <taxon>Arthropoda</taxon>
        <taxon>Hexapoda</taxon>
        <taxon>Insecta</taxon>
        <taxon>Pterygota</taxon>
        <taxon>Neoptera</taxon>
        <taxon>Paraneoptera</taxon>
        <taxon>Hemiptera</taxon>
        <taxon>Sternorrhyncha</taxon>
        <taxon>Psylloidea</taxon>
        <taxon>Psyllidae</taxon>
        <taxon>Psyllinae</taxon>
        <taxon>Cacopsylla</taxon>
    </lineage>
</organism>
<feature type="transmembrane region" description="Helical" evidence="9">
    <location>
        <begin position="12"/>
        <end position="31"/>
    </location>
</feature>
<dbReference type="InterPro" id="IPR008428">
    <property type="entry name" value="Chond_GalNAc"/>
</dbReference>
<keyword evidence="5 9" id="KW-0735">Signal-anchor</keyword>
<evidence type="ECO:0000256" key="4">
    <source>
        <dbReference type="ARBA" id="ARBA00022692"/>
    </source>
</evidence>